<feature type="compositionally biased region" description="Gly residues" evidence="10">
    <location>
        <begin position="144"/>
        <end position="161"/>
    </location>
</feature>
<dbReference type="InterPro" id="IPR036855">
    <property type="entry name" value="Znf_CCCH_sf"/>
</dbReference>
<dbReference type="InterPro" id="IPR001650">
    <property type="entry name" value="Helicase_C-like"/>
</dbReference>
<dbReference type="PANTHER" id="PTHR24031">
    <property type="entry name" value="RNA HELICASE"/>
    <property type="match status" value="1"/>
</dbReference>
<dbReference type="InterPro" id="IPR000571">
    <property type="entry name" value="Znf_CCCH"/>
</dbReference>
<comment type="caution">
    <text evidence="13">The sequence shown here is derived from an EMBL/GenBank/DDBJ whole genome shotgun (WGS) entry which is preliminary data.</text>
</comment>
<name>A0A7J6XZ47_TRYCR</name>
<comment type="domain">
    <text evidence="9">The Q motif is unique to and characteristic of the DEAD box family of RNA helicases and controls ATP binding and hydrolysis.</text>
</comment>
<dbReference type="GO" id="GO:0008270">
    <property type="term" value="F:zinc ion binding"/>
    <property type="evidence" value="ECO:0007669"/>
    <property type="project" value="UniProtKB-KW"/>
</dbReference>
<keyword evidence="2 9" id="KW-0547">Nucleotide-binding</keyword>
<dbReference type="SUPFAM" id="SSF52540">
    <property type="entry name" value="P-loop containing nucleoside triphosphate hydrolases"/>
    <property type="match status" value="1"/>
</dbReference>
<reference evidence="13 14" key="1">
    <citation type="journal article" date="2019" name="Genome Biol. Evol.">
        <title>Nanopore Sequencing Significantly Improves Genome Assembly of the Protozoan Parasite Trypanosoma cruzi.</title>
        <authorList>
            <person name="Diaz-Viraque F."/>
            <person name="Pita S."/>
            <person name="Greif G."/>
            <person name="de Souza R.C.M."/>
            <person name="Iraola G."/>
            <person name="Robello C."/>
        </authorList>
    </citation>
    <scope>NUCLEOTIDE SEQUENCE [LARGE SCALE GENOMIC DNA]</scope>
    <source>
        <strain evidence="13 14">Berenice</strain>
    </source>
</reference>
<organism evidence="13 14">
    <name type="scientific">Trypanosoma cruzi</name>
    <dbReference type="NCBI Taxonomy" id="5693"/>
    <lineage>
        <taxon>Eukaryota</taxon>
        <taxon>Discoba</taxon>
        <taxon>Euglenozoa</taxon>
        <taxon>Kinetoplastea</taxon>
        <taxon>Metakinetoplastina</taxon>
        <taxon>Trypanosomatida</taxon>
        <taxon>Trypanosomatidae</taxon>
        <taxon>Trypanosoma</taxon>
        <taxon>Schizotrypanum</taxon>
    </lineage>
</organism>
<feature type="zinc finger region" description="C3H1-type" evidence="8">
    <location>
        <begin position="175"/>
        <end position="202"/>
    </location>
</feature>
<comment type="similarity">
    <text evidence="9">Belongs to the DEAD box helicase family.</text>
</comment>
<feature type="compositionally biased region" description="Low complexity" evidence="10">
    <location>
        <begin position="162"/>
        <end position="173"/>
    </location>
</feature>
<dbReference type="GO" id="GO:0005524">
    <property type="term" value="F:ATP binding"/>
    <property type="evidence" value="ECO:0007669"/>
    <property type="project" value="UniProtKB-UniRule"/>
</dbReference>
<sequence length="566" mass="65251">MWFCLCPLYCFTRTEKKTTAKYIYIYIYRERGKRSKLRELNQDSPNFNIMNSAVDSLLMRLKLSDLIPKFKEMKLDRIVNLRKLSEEELREAVPDDEQRNLIIHAISNRGTHEKRQQSQAANINPPRNADDGGRVGISFPRGSTRGGMGRGVSRGGRGGGSINNNSNSETNTSFPGRQRACNHFFSGECKFGDRCRYSHDKEIYDREMAENGPRRPNDSVSKPKDYSEVCEIPTHRIKFLLAKKAERLKQIHIQNHTHNEPFKRVDSNVEKFELVVYGPDPQSVLQSKKMILSYVGVTKQEEQKSRLQYTINELSSNQHAAKLLAACNIKNEGTARELSEETLKSIISFFRFEKQQDVRHFYLNVNHDRVKLDKVAKIVAQLRGVQAIMFSDQKRVMEMSKVASKIARFFNGVTPLFLHREIPKEERMRILQEFKDGEENESGIRERLLITNEDYAKLARKTLIPYVNLVINYVVPRTEEYYLLQSLVAGRSDTVGVSILCVSPYDQSTFHELQQKIVFTAIEEESDFMETAVQLVYDTTANPLTDEDADPPRDWKEKLEKKNASA</sequence>
<evidence type="ECO:0000256" key="10">
    <source>
        <dbReference type="SAM" id="MobiDB-lite"/>
    </source>
</evidence>
<evidence type="ECO:0000259" key="12">
    <source>
        <dbReference type="PROSITE" id="PS51194"/>
    </source>
</evidence>
<feature type="domain" description="Helicase C-terminal" evidence="12">
    <location>
        <begin position="371"/>
        <end position="534"/>
    </location>
</feature>
<accession>A0A7J6XZ47</accession>
<evidence type="ECO:0000256" key="3">
    <source>
        <dbReference type="ARBA" id="ARBA00022771"/>
    </source>
</evidence>
<evidence type="ECO:0000256" key="2">
    <source>
        <dbReference type="ARBA" id="ARBA00022741"/>
    </source>
</evidence>
<evidence type="ECO:0000313" key="14">
    <source>
        <dbReference type="Proteomes" id="UP000583944"/>
    </source>
</evidence>
<gene>
    <name evidence="13" type="ORF">ECC02_007510</name>
</gene>
<dbReference type="EC" id="3.6.4.13" evidence="9"/>
<dbReference type="InterPro" id="IPR027417">
    <property type="entry name" value="P-loop_NTPase"/>
</dbReference>
<evidence type="ECO:0000256" key="5">
    <source>
        <dbReference type="ARBA" id="ARBA00022833"/>
    </source>
</evidence>
<dbReference type="Gene3D" id="3.40.50.300">
    <property type="entry name" value="P-loop containing nucleotide triphosphate hydrolases"/>
    <property type="match status" value="1"/>
</dbReference>
<dbReference type="VEuPathDB" id="TriTrypDB:ECC02_007510"/>
<dbReference type="Proteomes" id="UP000583944">
    <property type="component" value="Unassembled WGS sequence"/>
</dbReference>
<keyword evidence="5 8" id="KW-0862">Zinc</keyword>
<dbReference type="GO" id="GO:0016787">
    <property type="term" value="F:hydrolase activity"/>
    <property type="evidence" value="ECO:0007669"/>
    <property type="project" value="UniProtKB-KW"/>
</dbReference>
<evidence type="ECO:0000256" key="9">
    <source>
        <dbReference type="RuleBase" id="RU365068"/>
    </source>
</evidence>
<evidence type="ECO:0000259" key="11">
    <source>
        <dbReference type="PROSITE" id="PS50103"/>
    </source>
</evidence>
<dbReference type="GO" id="GO:0003723">
    <property type="term" value="F:RNA binding"/>
    <property type="evidence" value="ECO:0007669"/>
    <property type="project" value="UniProtKB-UniRule"/>
</dbReference>
<feature type="compositionally biased region" description="Basic and acidic residues" evidence="10">
    <location>
        <begin position="550"/>
        <end position="566"/>
    </location>
</feature>
<dbReference type="Gene3D" id="4.10.1000.10">
    <property type="entry name" value="Zinc finger, CCCH-type"/>
    <property type="match status" value="1"/>
</dbReference>
<comment type="catalytic activity">
    <reaction evidence="9">
        <text>ATP + H2O = ADP + phosphate + H(+)</text>
        <dbReference type="Rhea" id="RHEA:13065"/>
        <dbReference type="ChEBI" id="CHEBI:15377"/>
        <dbReference type="ChEBI" id="CHEBI:15378"/>
        <dbReference type="ChEBI" id="CHEBI:30616"/>
        <dbReference type="ChEBI" id="CHEBI:43474"/>
        <dbReference type="ChEBI" id="CHEBI:456216"/>
        <dbReference type="EC" id="3.6.4.13"/>
    </reaction>
</comment>
<feature type="domain" description="C3H1-type" evidence="11">
    <location>
        <begin position="175"/>
        <end position="202"/>
    </location>
</feature>
<keyword evidence="4 9" id="KW-0378">Hydrolase</keyword>
<keyword evidence="7 9" id="KW-0694">RNA-binding</keyword>
<evidence type="ECO:0000256" key="8">
    <source>
        <dbReference type="PROSITE-ProRule" id="PRU00723"/>
    </source>
</evidence>
<comment type="function">
    <text evidence="9">RNA helicase.</text>
</comment>
<evidence type="ECO:0000313" key="13">
    <source>
        <dbReference type="EMBL" id="KAF5219465.1"/>
    </source>
</evidence>
<proteinExistence type="inferred from homology"/>
<dbReference type="VEuPathDB" id="TriTrypDB:BCY84_14664"/>
<evidence type="ECO:0000256" key="4">
    <source>
        <dbReference type="ARBA" id="ARBA00022801"/>
    </source>
</evidence>
<dbReference type="InterPro" id="IPR041367">
    <property type="entry name" value="Znf-CCCH_4"/>
</dbReference>
<keyword evidence="9" id="KW-0347">Helicase</keyword>
<dbReference type="GO" id="GO:0003724">
    <property type="term" value="F:RNA helicase activity"/>
    <property type="evidence" value="ECO:0007669"/>
    <property type="project" value="UniProtKB-EC"/>
</dbReference>
<dbReference type="SUPFAM" id="SSF90229">
    <property type="entry name" value="CCCH zinc finger"/>
    <property type="match status" value="1"/>
</dbReference>
<feature type="region of interest" description="Disordered" evidence="10">
    <location>
        <begin position="108"/>
        <end position="173"/>
    </location>
</feature>
<dbReference type="EMBL" id="JABDHM010000069">
    <property type="protein sequence ID" value="KAF5219465.1"/>
    <property type="molecule type" value="Genomic_DNA"/>
</dbReference>
<evidence type="ECO:0000256" key="7">
    <source>
        <dbReference type="ARBA" id="ARBA00022884"/>
    </source>
</evidence>
<evidence type="ECO:0000256" key="6">
    <source>
        <dbReference type="ARBA" id="ARBA00022840"/>
    </source>
</evidence>
<dbReference type="AlphaFoldDB" id="A0A7J6XZ47"/>
<keyword evidence="6 9" id="KW-0067">ATP-binding</keyword>
<keyword evidence="3 8" id="KW-0863">Zinc-finger</keyword>
<protein>
    <recommendedName>
        <fullName evidence="9">ATP-dependent RNA helicase</fullName>
        <ecNumber evidence="9">3.6.4.13</ecNumber>
    </recommendedName>
</protein>
<dbReference type="PROSITE" id="PS50103">
    <property type="entry name" value="ZF_C3H1"/>
    <property type="match status" value="1"/>
</dbReference>
<feature type="region of interest" description="Disordered" evidence="10">
    <location>
        <begin position="206"/>
        <end position="226"/>
    </location>
</feature>
<feature type="region of interest" description="Disordered" evidence="10">
    <location>
        <begin position="542"/>
        <end position="566"/>
    </location>
</feature>
<evidence type="ECO:0000256" key="1">
    <source>
        <dbReference type="ARBA" id="ARBA00022723"/>
    </source>
</evidence>
<dbReference type="PROSITE" id="PS51194">
    <property type="entry name" value="HELICASE_CTER"/>
    <property type="match status" value="1"/>
</dbReference>
<dbReference type="Pfam" id="PF18044">
    <property type="entry name" value="zf-CCCH_4"/>
    <property type="match status" value="1"/>
</dbReference>
<keyword evidence="1 8" id="KW-0479">Metal-binding</keyword>